<dbReference type="AlphaFoldDB" id="A0A934VNH8"/>
<reference evidence="1" key="1">
    <citation type="submission" date="2021-01" db="EMBL/GenBank/DDBJ databases">
        <title>Modified the classification status of verrucomicrobia.</title>
        <authorList>
            <person name="Feng X."/>
        </authorList>
    </citation>
    <scope>NUCLEOTIDE SEQUENCE</scope>
    <source>
        <strain evidence="1">KCTC 13126</strain>
    </source>
</reference>
<dbReference type="RefSeq" id="WP_200354448.1">
    <property type="nucleotide sequence ID" value="NZ_JAENIL010000007.1"/>
</dbReference>
<dbReference type="EMBL" id="JAENIL010000007">
    <property type="protein sequence ID" value="MBK1876232.1"/>
    <property type="molecule type" value="Genomic_DNA"/>
</dbReference>
<organism evidence="1 2">
    <name type="scientific">Pelagicoccus mobilis</name>
    <dbReference type="NCBI Taxonomy" id="415221"/>
    <lineage>
        <taxon>Bacteria</taxon>
        <taxon>Pseudomonadati</taxon>
        <taxon>Verrucomicrobiota</taxon>
        <taxon>Opitutia</taxon>
        <taxon>Puniceicoccales</taxon>
        <taxon>Pelagicoccaceae</taxon>
        <taxon>Pelagicoccus</taxon>
    </lineage>
</organism>
<dbReference type="Proteomes" id="UP000617628">
    <property type="component" value="Unassembled WGS sequence"/>
</dbReference>
<protein>
    <submittedName>
        <fullName evidence="1">Uncharacterized protein</fullName>
    </submittedName>
</protein>
<sequence>MSTHLYLSLIPEALIFSQLPPKQFGRHLSIGSKRLASGPAIFFEIDSHFDTDVFNMEEARKKCVRHPDGTPRRSSYAGVYMVLANVPISNLGTLYLTTSDGLTLAIERSEKEPPNNPGLHLYQEICPVQPRVASPLSPKKFAKYITDPANPVFLPRAAFCDLRINGLAQDPEGSSAGNLPYRNLLHLRECLTVLKHKSDKMTKIVTRDMDTSRLYPVMENGFFVGDQDDFAYYPLPSHESRETKHRRWFNSATKSHRY</sequence>
<comment type="caution">
    <text evidence="1">The sequence shown here is derived from an EMBL/GenBank/DDBJ whole genome shotgun (WGS) entry which is preliminary data.</text>
</comment>
<evidence type="ECO:0000313" key="1">
    <source>
        <dbReference type="EMBL" id="MBK1876232.1"/>
    </source>
</evidence>
<evidence type="ECO:0000313" key="2">
    <source>
        <dbReference type="Proteomes" id="UP000617628"/>
    </source>
</evidence>
<gene>
    <name evidence="1" type="ORF">JIN87_05090</name>
</gene>
<accession>A0A934VNH8</accession>
<proteinExistence type="predicted"/>
<keyword evidence="2" id="KW-1185">Reference proteome</keyword>
<name>A0A934VNH8_9BACT</name>